<sequence length="813" mass="87586">MSSISPSSSAGSSDLPDLSAGEGSFHHPVAAGVLVLGLLLSLVAWWVLARHQAQEADRRFEMQVQVRQQHLVRHVDHLQRLARSFQGLFLASRQVSAQEFAAHFDVLQVARGLPEVLSVRYENCPAAAVCPGPVFLSANGLGAAGRDLPASPGDAAQAAAVDEDSRDRNLTVMHAPLHLADGRVALQISAPVYVGGEGDPGSVESRRENQAGHLRVLVDAARLMQVSRVGEAEFDGLRLQLSDVGGVADGRAVQPVRWVHADPGGLVPVSSRDRRDLTFEVGERLWRLSLVRPPSEPLLGAMPLLALMSGLALTAAAVALVMRLLRRASRSEAECRRLDSIVADDDARLRSIARQDGLTGLLNREAFQELLAERLHLWALQPASAGRLVLVQLDLDRFQKINEMLGHGAGDQVLLAIGERLCGLGGLNGAPSGLPAEPTLLARLGGDEFMLLFQSPVLSDAAVIETLARQLIDRLGQPLQVGSHTLRPGCSLGLAWVDAGAVADLSIGADDIGLMVRTDRALHQAKRAGRAQFRIDAGQDVPVPVDQLRLEVDLHHAIERRELELFFQPQFDGRTLQVVGAEALLRWRHPQLGMVPPDRFIPLAEESGLIVPIGRWVIDEACRQAAEWSALACRPIGVAVNVSVRQMLGDDIASVVAQALRRHALPAQRLELEITESLAVGDVAQARLLLARLADLGVGVAIDDFGVGYSSLAYLRDLPVQRVKIDRSFLRQVPQDAGSSRLVGAMVSMARALEIGLVAEGVETVEQLDFLCEQGCDAIQGYLLGRPIAGDDFLHRLMADDFGHRGRNAAAKS</sequence>
<dbReference type="eggNOG" id="COG5001">
    <property type="taxonomic scope" value="Bacteria"/>
</dbReference>
<feature type="transmembrane region" description="Helical" evidence="1">
    <location>
        <begin position="29"/>
        <end position="49"/>
    </location>
</feature>
<keyword evidence="1" id="KW-0812">Transmembrane</keyword>
<dbReference type="InterPro" id="IPR029787">
    <property type="entry name" value="Nucleotide_cyclase"/>
</dbReference>
<dbReference type="InterPro" id="IPR050706">
    <property type="entry name" value="Cyclic-di-GMP_PDE-like"/>
</dbReference>
<accession>A0A059KKU1</accession>
<keyword evidence="1" id="KW-1133">Transmembrane helix</keyword>
<dbReference type="PANTHER" id="PTHR33121:SF79">
    <property type="entry name" value="CYCLIC DI-GMP PHOSPHODIESTERASE PDED-RELATED"/>
    <property type="match status" value="1"/>
</dbReference>
<dbReference type="NCBIfam" id="TIGR00254">
    <property type="entry name" value="GGDEF"/>
    <property type="match status" value="1"/>
</dbReference>
<dbReference type="SMART" id="SM00267">
    <property type="entry name" value="GGDEF"/>
    <property type="match status" value="1"/>
</dbReference>
<evidence type="ECO:0000256" key="1">
    <source>
        <dbReference type="SAM" id="Phobius"/>
    </source>
</evidence>
<feature type="transmembrane region" description="Helical" evidence="1">
    <location>
        <begin position="298"/>
        <end position="325"/>
    </location>
</feature>
<organism evidence="4 5">
    <name type="scientific">Sphaerotilus natans subsp. natans DSM 6575</name>
    <dbReference type="NCBI Taxonomy" id="1286631"/>
    <lineage>
        <taxon>Bacteria</taxon>
        <taxon>Pseudomonadati</taxon>
        <taxon>Pseudomonadota</taxon>
        <taxon>Betaproteobacteria</taxon>
        <taxon>Burkholderiales</taxon>
        <taxon>Sphaerotilaceae</taxon>
        <taxon>Sphaerotilus</taxon>
    </lineage>
</organism>
<dbReference type="Pfam" id="PF00563">
    <property type="entry name" value="EAL"/>
    <property type="match status" value="1"/>
</dbReference>
<dbReference type="InterPro" id="IPR043128">
    <property type="entry name" value="Rev_trsase/Diguanyl_cyclase"/>
</dbReference>
<dbReference type="CDD" id="cd01949">
    <property type="entry name" value="GGDEF"/>
    <property type="match status" value="1"/>
</dbReference>
<evidence type="ECO:0000259" key="3">
    <source>
        <dbReference type="PROSITE" id="PS50887"/>
    </source>
</evidence>
<dbReference type="PATRIC" id="fig|1286631.3.peg.2289"/>
<dbReference type="SUPFAM" id="SSF141868">
    <property type="entry name" value="EAL domain-like"/>
    <property type="match status" value="1"/>
</dbReference>
<feature type="domain" description="GGDEF" evidence="3">
    <location>
        <begin position="386"/>
        <end position="538"/>
    </location>
</feature>
<dbReference type="STRING" id="34103.SAMN05421778_10738"/>
<dbReference type="PROSITE" id="PS50887">
    <property type="entry name" value="GGDEF"/>
    <property type="match status" value="1"/>
</dbReference>
<dbReference type="SUPFAM" id="SSF55073">
    <property type="entry name" value="Nucleotide cyclase"/>
    <property type="match status" value="1"/>
</dbReference>
<dbReference type="Proteomes" id="UP000026714">
    <property type="component" value="Unassembled WGS sequence"/>
</dbReference>
<dbReference type="InterPro" id="IPR035919">
    <property type="entry name" value="EAL_sf"/>
</dbReference>
<protein>
    <recommendedName>
        <fullName evidence="6">EAL domain-containing protein</fullName>
    </recommendedName>
</protein>
<dbReference type="CDD" id="cd01948">
    <property type="entry name" value="EAL"/>
    <property type="match status" value="1"/>
</dbReference>
<keyword evidence="1" id="KW-0472">Membrane</keyword>
<dbReference type="SMART" id="SM00052">
    <property type="entry name" value="EAL"/>
    <property type="match status" value="1"/>
</dbReference>
<evidence type="ECO:0000259" key="2">
    <source>
        <dbReference type="PROSITE" id="PS50883"/>
    </source>
</evidence>
<dbReference type="InterPro" id="IPR001633">
    <property type="entry name" value="EAL_dom"/>
</dbReference>
<dbReference type="Gene3D" id="3.30.70.270">
    <property type="match status" value="1"/>
</dbReference>
<comment type="caution">
    <text evidence="4">The sequence shown here is derived from an EMBL/GenBank/DDBJ whole genome shotgun (WGS) entry which is preliminary data.</text>
</comment>
<dbReference type="AlphaFoldDB" id="A0A059KKU1"/>
<keyword evidence="5" id="KW-1185">Reference proteome</keyword>
<dbReference type="PANTHER" id="PTHR33121">
    <property type="entry name" value="CYCLIC DI-GMP PHOSPHODIESTERASE PDEF"/>
    <property type="match status" value="1"/>
</dbReference>
<feature type="domain" description="EAL" evidence="2">
    <location>
        <begin position="547"/>
        <end position="801"/>
    </location>
</feature>
<dbReference type="EMBL" id="AZRA01000060">
    <property type="protein sequence ID" value="KDB52051.1"/>
    <property type="molecule type" value="Genomic_DNA"/>
</dbReference>
<evidence type="ECO:0000313" key="4">
    <source>
        <dbReference type="EMBL" id="KDB52051.1"/>
    </source>
</evidence>
<dbReference type="PROSITE" id="PS50883">
    <property type="entry name" value="EAL"/>
    <property type="match status" value="1"/>
</dbReference>
<dbReference type="InterPro" id="IPR000160">
    <property type="entry name" value="GGDEF_dom"/>
</dbReference>
<gene>
    <name evidence="4" type="ORF">X805_23250</name>
</gene>
<dbReference type="GO" id="GO:0071111">
    <property type="term" value="F:cyclic-guanylate-specific phosphodiesterase activity"/>
    <property type="evidence" value="ECO:0007669"/>
    <property type="project" value="InterPro"/>
</dbReference>
<reference evidence="4 5" key="1">
    <citation type="journal article" date="2014" name="FEMS Microbiol. Ecol.">
        <title>Sphaerotilus natans encrusted with nanoball-shaped Fe(III) oxide minerals formed by nitrate-reducing mixotrophic Fe(II) oxidation.</title>
        <authorList>
            <person name="Park S."/>
            <person name="Kim D.H."/>
            <person name="Lee J.H."/>
            <person name="Hur H.G."/>
        </authorList>
    </citation>
    <scope>NUCLEOTIDE SEQUENCE [LARGE SCALE GENOMIC DNA]</scope>
    <source>
        <strain evidence="4 5">DSM 6575</strain>
    </source>
</reference>
<dbReference type="Pfam" id="PF00990">
    <property type="entry name" value="GGDEF"/>
    <property type="match status" value="1"/>
</dbReference>
<evidence type="ECO:0008006" key="6">
    <source>
        <dbReference type="Google" id="ProtNLM"/>
    </source>
</evidence>
<proteinExistence type="predicted"/>
<evidence type="ECO:0000313" key="5">
    <source>
        <dbReference type="Proteomes" id="UP000026714"/>
    </source>
</evidence>
<dbReference type="Gene3D" id="3.20.20.450">
    <property type="entry name" value="EAL domain"/>
    <property type="match status" value="1"/>
</dbReference>
<name>A0A059KKU1_9BURK</name>